<evidence type="ECO:0000313" key="4">
    <source>
        <dbReference type="Proteomes" id="UP001189429"/>
    </source>
</evidence>
<accession>A0ABN9U8Q1</accession>
<dbReference type="EMBL" id="CAUYUJ010015565">
    <property type="protein sequence ID" value="CAK0855569.1"/>
    <property type="molecule type" value="Genomic_DNA"/>
</dbReference>
<dbReference type="PROSITE" id="PS50222">
    <property type="entry name" value="EF_HAND_2"/>
    <property type="match status" value="1"/>
</dbReference>
<sequence length="387" mass="41995">MDVNGDGCMSADEFASGLIRHHIGEDMMELRKFFLQIHGATLGRVPFAKVAQHCVAQSQQPATPAAVPAHVAPRHAPPTLTHTAAARQPPSPAHVAPAAAARPAAVAAAAQGAASAEQQAADVVGRIRGALGRLDPISQVEDVYSRSMKSNKGVLTRSDFDLFVKNFQKTIGQDALAHVWSIMGQHASTSVLPFESFCRQFCPDSLDRAAPQLANGKELLGYLHRLWRWLQDRGSTVHTTFAPFDTGGRGALFFDDFLRACKDSRITLARVEVERIFFRLSPDGGQVALERLAAAVQEAASVPEAAWAREQVVGINARAAQGGQLLEAAFAQKRKEAIALGDVQAEFVKHLTIDQEQWAMLASFIDKQSDGQALWHDFLRWAGVVNR</sequence>
<evidence type="ECO:0000313" key="3">
    <source>
        <dbReference type="EMBL" id="CAK0855569.1"/>
    </source>
</evidence>
<dbReference type="InterPro" id="IPR018247">
    <property type="entry name" value="EF_Hand_1_Ca_BS"/>
</dbReference>
<keyword evidence="4" id="KW-1185">Reference proteome</keyword>
<dbReference type="SUPFAM" id="SSF47473">
    <property type="entry name" value="EF-hand"/>
    <property type="match status" value="2"/>
</dbReference>
<dbReference type="Proteomes" id="UP001189429">
    <property type="component" value="Unassembled WGS sequence"/>
</dbReference>
<organism evidence="3 4">
    <name type="scientific">Prorocentrum cordatum</name>
    <dbReference type="NCBI Taxonomy" id="2364126"/>
    <lineage>
        <taxon>Eukaryota</taxon>
        <taxon>Sar</taxon>
        <taxon>Alveolata</taxon>
        <taxon>Dinophyceae</taxon>
        <taxon>Prorocentrales</taxon>
        <taxon>Prorocentraceae</taxon>
        <taxon>Prorocentrum</taxon>
    </lineage>
</organism>
<gene>
    <name evidence="3" type="ORF">PCOR1329_LOCUS46272</name>
</gene>
<evidence type="ECO:0000256" key="1">
    <source>
        <dbReference type="ARBA" id="ARBA00022837"/>
    </source>
</evidence>
<dbReference type="Gene3D" id="1.10.238.10">
    <property type="entry name" value="EF-hand"/>
    <property type="match status" value="1"/>
</dbReference>
<comment type="caution">
    <text evidence="3">The sequence shown here is derived from an EMBL/GenBank/DDBJ whole genome shotgun (WGS) entry which is preliminary data.</text>
</comment>
<feature type="domain" description="EF-hand" evidence="2">
    <location>
        <begin position="1"/>
        <end position="24"/>
    </location>
</feature>
<dbReference type="PROSITE" id="PS00018">
    <property type="entry name" value="EF_HAND_1"/>
    <property type="match status" value="1"/>
</dbReference>
<keyword evidence="1" id="KW-0106">Calcium</keyword>
<dbReference type="InterPro" id="IPR002048">
    <property type="entry name" value="EF_hand_dom"/>
</dbReference>
<name>A0ABN9U8Q1_9DINO</name>
<proteinExistence type="predicted"/>
<evidence type="ECO:0000259" key="2">
    <source>
        <dbReference type="PROSITE" id="PS50222"/>
    </source>
</evidence>
<protein>
    <recommendedName>
        <fullName evidence="2">EF-hand domain-containing protein</fullName>
    </recommendedName>
</protein>
<reference evidence="3" key="1">
    <citation type="submission" date="2023-10" db="EMBL/GenBank/DDBJ databases">
        <authorList>
            <person name="Chen Y."/>
            <person name="Shah S."/>
            <person name="Dougan E. K."/>
            <person name="Thang M."/>
            <person name="Chan C."/>
        </authorList>
    </citation>
    <scope>NUCLEOTIDE SEQUENCE [LARGE SCALE GENOMIC DNA]</scope>
</reference>
<dbReference type="InterPro" id="IPR011992">
    <property type="entry name" value="EF-hand-dom_pair"/>
</dbReference>